<dbReference type="Pfam" id="PF01370">
    <property type="entry name" value="Epimerase"/>
    <property type="match status" value="1"/>
</dbReference>
<dbReference type="Proteomes" id="UP000219369">
    <property type="component" value="Unassembled WGS sequence"/>
</dbReference>
<evidence type="ECO:0000313" key="3">
    <source>
        <dbReference type="Proteomes" id="UP000219369"/>
    </source>
</evidence>
<name>A0A2H3T6F6_FUSOX</name>
<evidence type="ECO:0000313" key="2">
    <source>
        <dbReference type="EMBL" id="SCO84302.1"/>
    </source>
</evidence>
<dbReference type="SUPFAM" id="SSF51735">
    <property type="entry name" value="NAD(P)-binding Rossmann-fold domains"/>
    <property type="match status" value="1"/>
</dbReference>
<dbReference type="VEuPathDB" id="FungiDB:FOXG_15249"/>
<dbReference type="OrthoDB" id="202470at2759"/>
<dbReference type="CDD" id="cd08946">
    <property type="entry name" value="SDR_e"/>
    <property type="match status" value="1"/>
</dbReference>
<gene>
    <name evidence="2" type="ORF">FRV6_08429</name>
</gene>
<protein>
    <submittedName>
        <fullName evidence="2">Probable nucleoside-diphosphate-sugar epimerases</fullName>
    </submittedName>
</protein>
<organism evidence="2 3">
    <name type="scientific">Fusarium oxysporum</name>
    <name type="common">Fusarium vascular wilt</name>
    <dbReference type="NCBI Taxonomy" id="5507"/>
    <lineage>
        <taxon>Eukaryota</taxon>
        <taxon>Fungi</taxon>
        <taxon>Dikarya</taxon>
        <taxon>Ascomycota</taxon>
        <taxon>Pezizomycotina</taxon>
        <taxon>Sordariomycetes</taxon>
        <taxon>Hypocreomycetidae</taxon>
        <taxon>Hypocreales</taxon>
        <taxon>Nectriaceae</taxon>
        <taxon>Fusarium</taxon>
        <taxon>Fusarium oxysporum species complex</taxon>
    </lineage>
</organism>
<dbReference type="PANTHER" id="PTHR43103">
    <property type="entry name" value="NUCLEOSIDE-DIPHOSPHATE-SUGAR EPIMERASE"/>
    <property type="match status" value="1"/>
</dbReference>
<reference evidence="3" key="1">
    <citation type="submission" date="2016-09" db="EMBL/GenBank/DDBJ databases">
        <authorList>
            <person name="Guldener U."/>
        </authorList>
    </citation>
    <scope>NUCLEOTIDE SEQUENCE [LARGE SCALE GENOMIC DNA]</scope>
    <source>
        <strain evidence="3">V64-1</strain>
    </source>
</reference>
<dbReference type="VEuPathDB" id="FungiDB:FOMG_16492"/>
<dbReference type="InterPro" id="IPR001509">
    <property type="entry name" value="Epimerase_deHydtase"/>
</dbReference>
<accession>A0A2H3T6F6</accession>
<dbReference type="AlphaFoldDB" id="A0A2H3T6F6"/>
<feature type="domain" description="NAD-dependent epimerase/dehydratase" evidence="1">
    <location>
        <begin position="46"/>
        <end position="283"/>
    </location>
</feature>
<dbReference type="VEuPathDB" id="FungiDB:FOZG_06190"/>
<proteinExistence type="predicted"/>
<dbReference type="VEuPathDB" id="FungiDB:FOC1_g10002883"/>
<dbReference type="Gene3D" id="3.40.50.720">
    <property type="entry name" value="NAD(P)-binding Rossmann-like Domain"/>
    <property type="match status" value="1"/>
</dbReference>
<dbReference type="PANTHER" id="PTHR43103:SF6">
    <property type="entry name" value="PUTATIVE-RELATED"/>
    <property type="match status" value="1"/>
</dbReference>
<evidence type="ECO:0000259" key="1">
    <source>
        <dbReference type="Pfam" id="PF01370"/>
    </source>
</evidence>
<dbReference type="EMBL" id="FMJY01000004">
    <property type="protein sequence ID" value="SCO84302.1"/>
    <property type="molecule type" value="Genomic_DNA"/>
</dbReference>
<sequence length="345" mass="38689">MSVGHPVKSSAKSSRNLFLQIKCDLKVVNSKNQALIQHFTQMSKRIIVTGGSGKAGRYIIEYLLAQGHQILNLDLVPLPVDFSQKVHTLRCDLTDGGQVYSALSSHFRLTEPFREPINDPPDAVLHLAGVARNMLVPDIETFRVNTLGAYNIIEASCRLGVKKIILASSVCVYGVTYAEGDVDFEAFPVDESHDPNPMDVYSLSKICAERTARSFATKFDVDIYALRIGAVVCPHEYNKLFHSYVNDVEKWKVHGWSYVDVRDLGKICSLALSRDDLGYQVFNATNDEITNKRNTTELLKEQCPNIPLTRTMGAREAPISNAKIKEVLGFEADYRWRDLYNGQDK</sequence>
<dbReference type="InterPro" id="IPR036291">
    <property type="entry name" value="NAD(P)-bd_dom_sf"/>
</dbReference>